<dbReference type="PROSITE" id="PS51257">
    <property type="entry name" value="PROKAR_LIPOPROTEIN"/>
    <property type="match status" value="1"/>
</dbReference>
<proteinExistence type="predicted"/>
<dbReference type="EMBL" id="FOSN01000010">
    <property type="protein sequence ID" value="SFK55871.1"/>
    <property type="molecule type" value="Genomic_DNA"/>
</dbReference>
<accession>A0A1I4AIV0</accession>
<dbReference type="Gene3D" id="3.30.160.150">
    <property type="entry name" value="Lipoprotein like domain"/>
    <property type="match status" value="1"/>
</dbReference>
<dbReference type="RefSeq" id="WP_091682836.1">
    <property type="nucleotide sequence ID" value="NZ_FOSN01000010.1"/>
</dbReference>
<dbReference type="AlphaFoldDB" id="A0A1I4AIV0"/>
<keyword evidence="2" id="KW-1185">Reference proteome</keyword>
<evidence type="ECO:0000313" key="1">
    <source>
        <dbReference type="EMBL" id="SFK55871.1"/>
    </source>
</evidence>
<evidence type="ECO:0000313" key="2">
    <source>
        <dbReference type="Proteomes" id="UP000198755"/>
    </source>
</evidence>
<protein>
    <submittedName>
        <fullName evidence="1">LPS-assembly lipoprotein</fullName>
    </submittedName>
</protein>
<dbReference type="OrthoDB" id="7678210at2"/>
<name>A0A1I4AIV0_9HYPH</name>
<keyword evidence="1" id="KW-0449">Lipoprotein</keyword>
<dbReference type="GO" id="GO:0043165">
    <property type="term" value="P:Gram-negative-bacterium-type cell outer membrane assembly"/>
    <property type="evidence" value="ECO:0007669"/>
    <property type="project" value="InterPro"/>
</dbReference>
<dbReference type="Proteomes" id="UP000198755">
    <property type="component" value="Unassembled WGS sequence"/>
</dbReference>
<dbReference type="GO" id="GO:0019867">
    <property type="term" value="C:outer membrane"/>
    <property type="evidence" value="ECO:0007669"/>
    <property type="project" value="InterPro"/>
</dbReference>
<dbReference type="STRING" id="1612308.SAMN05444581_110104"/>
<gene>
    <name evidence="1" type="ORF">SAMN05444581_110104</name>
</gene>
<reference evidence="1 2" key="1">
    <citation type="submission" date="2016-10" db="EMBL/GenBank/DDBJ databases">
        <authorList>
            <person name="de Groot N.N."/>
        </authorList>
    </citation>
    <scope>NUCLEOTIDE SEQUENCE [LARGE SCALE GENOMIC DNA]</scope>
    <source>
        <strain evidence="1 2">NE2</strain>
    </source>
</reference>
<sequence length="176" mass="18368">MSSPERKLARKGFAGAGLLAAGLSLSGCFQPLYGTFSADGNVATELQAIEIDSVPGRLGHYLVNDLIFAFNGTGSHVAPKYRLIVSVRENVQTPLVDTVTGLASAASVVVNADYRLIPAQGGEPIAKGVAVVAASYDRTSQRFANIRAARDAEIRDAQTLSDQIHTAIAAALATRG</sequence>
<organism evidence="1 2">
    <name type="scientific">Methylocapsa palsarum</name>
    <dbReference type="NCBI Taxonomy" id="1612308"/>
    <lineage>
        <taxon>Bacteria</taxon>
        <taxon>Pseudomonadati</taxon>
        <taxon>Pseudomonadota</taxon>
        <taxon>Alphaproteobacteria</taxon>
        <taxon>Hyphomicrobiales</taxon>
        <taxon>Beijerinckiaceae</taxon>
        <taxon>Methylocapsa</taxon>
    </lineage>
</organism>